<name>A0A8J7TA62_ATRSP</name>
<keyword evidence="6 17" id="KW-0812">Transmembrane</keyword>
<comment type="caution">
    <text evidence="19">The sequence shown here is derived from an EMBL/GenBank/DDBJ whole genome shotgun (WGS) entry which is preliminary data.</text>
</comment>
<evidence type="ECO:0000256" key="15">
    <source>
        <dbReference type="ARBA" id="ARBA00046464"/>
    </source>
</evidence>
<evidence type="ECO:0000256" key="16">
    <source>
        <dbReference type="ARBA" id="ARBA00054958"/>
    </source>
</evidence>
<dbReference type="PANTHER" id="PTHR19282">
    <property type="entry name" value="TETRASPANIN"/>
    <property type="match status" value="1"/>
</dbReference>
<organism evidence="19 20">
    <name type="scientific">Atractosteus spatula</name>
    <name type="common">Alligator gar</name>
    <name type="synonym">Lepisosteus spatula</name>
    <dbReference type="NCBI Taxonomy" id="7917"/>
    <lineage>
        <taxon>Eukaryota</taxon>
        <taxon>Metazoa</taxon>
        <taxon>Chordata</taxon>
        <taxon>Craniata</taxon>
        <taxon>Vertebrata</taxon>
        <taxon>Euteleostomi</taxon>
        <taxon>Actinopterygii</taxon>
        <taxon>Neopterygii</taxon>
        <taxon>Holostei</taxon>
        <taxon>Semionotiformes</taxon>
        <taxon>Lepisosteidae</taxon>
        <taxon>Atractosteus</taxon>
    </lineage>
</organism>
<proteinExistence type="inferred from homology"/>
<dbReference type="InterPro" id="IPR008952">
    <property type="entry name" value="Tetraspanin_EC2_sf"/>
</dbReference>
<dbReference type="Proteomes" id="UP000736164">
    <property type="component" value="Unassembled WGS sequence"/>
</dbReference>
<dbReference type="GO" id="GO:0005886">
    <property type="term" value="C:plasma membrane"/>
    <property type="evidence" value="ECO:0007669"/>
    <property type="project" value="UniProtKB-SubCell"/>
</dbReference>
<feature type="transmembrane region" description="Helical" evidence="17">
    <location>
        <begin position="54"/>
        <end position="74"/>
    </location>
</feature>
<evidence type="ECO:0000256" key="2">
    <source>
        <dbReference type="ARBA" id="ARBA00004651"/>
    </source>
</evidence>
<evidence type="ECO:0000256" key="1">
    <source>
        <dbReference type="ARBA" id="ARBA00004550"/>
    </source>
</evidence>
<comment type="subcellular location">
    <subcellularLocation>
        <location evidence="2">Cell membrane</location>
        <topology evidence="2">Multi-pass membrane protein</topology>
    </subcellularLocation>
    <subcellularLocation>
        <location evidence="17">Membrane</location>
        <topology evidence="17">Multi-pass membrane protein</topology>
    </subcellularLocation>
    <subcellularLocation>
        <location evidence="1">Secreted</location>
        <location evidence="1">Extracellular exosome</location>
    </subcellularLocation>
</comment>
<feature type="non-terminal residue" evidence="19">
    <location>
        <position position="1"/>
    </location>
</feature>
<feature type="compositionally biased region" description="Pro residues" evidence="18">
    <location>
        <begin position="254"/>
        <end position="265"/>
    </location>
</feature>
<dbReference type="PIRSF" id="PIRSF002419">
    <property type="entry name" value="Tetraspanin"/>
    <property type="match status" value="1"/>
</dbReference>
<feature type="transmembrane region" description="Helical" evidence="17">
    <location>
        <begin position="86"/>
        <end position="110"/>
    </location>
</feature>
<comment type="similarity">
    <text evidence="3 17">Belongs to the tetraspanin (TM4SF) family.</text>
</comment>
<evidence type="ECO:0000256" key="8">
    <source>
        <dbReference type="ARBA" id="ARBA00022989"/>
    </source>
</evidence>
<feature type="region of interest" description="Disordered" evidence="18">
    <location>
        <begin position="245"/>
        <end position="265"/>
    </location>
</feature>
<feature type="transmembrane region" description="Helical" evidence="17">
    <location>
        <begin position="196"/>
        <end position="218"/>
    </location>
</feature>
<keyword evidence="13" id="KW-0278">Fertilization</keyword>
<dbReference type="AlphaFoldDB" id="A0A8J7TA62"/>
<keyword evidence="9 17" id="KW-0472">Membrane</keyword>
<dbReference type="PANTHER" id="PTHR19282:SF216">
    <property type="entry name" value="TETRASPANIN-1"/>
    <property type="match status" value="1"/>
</dbReference>
<evidence type="ECO:0000256" key="5">
    <source>
        <dbReference type="ARBA" id="ARBA00022525"/>
    </source>
</evidence>
<dbReference type="PRINTS" id="PR00259">
    <property type="entry name" value="TMFOUR"/>
</dbReference>
<evidence type="ECO:0000256" key="17">
    <source>
        <dbReference type="RuleBase" id="RU361218"/>
    </source>
</evidence>
<dbReference type="GO" id="GO:0007338">
    <property type="term" value="P:single fertilization"/>
    <property type="evidence" value="ECO:0007669"/>
    <property type="project" value="UniProtKB-KW"/>
</dbReference>
<keyword evidence="11" id="KW-1015">Disulfide bond</keyword>
<dbReference type="InterPro" id="IPR000301">
    <property type="entry name" value="Tetraspanin_animals"/>
</dbReference>
<gene>
    <name evidence="19" type="primary">Cd9_1</name>
    <name evidence="19" type="ORF">GTO95_0001777</name>
</gene>
<evidence type="ECO:0000256" key="18">
    <source>
        <dbReference type="SAM" id="MobiDB-lite"/>
    </source>
</evidence>
<keyword evidence="20" id="KW-1185">Reference proteome</keyword>
<evidence type="ECO:0000313" key="19">
    <source>
        <dbReference type="EMBL" id="MBN3315964.1"/>
    </source>
</evidence>
<keyword evidence="12" id="KW-0325">Glycoprotein</keyword>
<dbReference type="SUPFAM" id="SSF48652">
    <property type="entry name" value="Tetraspanin"/>
    <property type="match status" value="1"/>
</dbReference>
<keyword evidence="7" id="KW-0130">Cell adhesion</keyword>
<reference evidence="19" key="1">
    <citation type="journal article" date="2021" name="Cell">
        <title>Tracing the genetic footprints of vertebrate landing in non-teleost ray-finned fishes.</title>
        <authorList>
            <person name="Bi X."/>
            <person name="Wang K."/>
            <person name="Yang L."/>
            <person name="Pan H."/>
            <person name="Jiang H."/>
            <person name="Wei Q."/>
            <person name="Fang M."/>
            <person name="Yu H."/>
            <person name="Zhu C."/>
            <person name="Cai Y."/>
            <person name="He Y."/>
            <person name="Gan X."/>
            <person name="Zeng H."/>
            <person name="Yu D."/>
            <person name="Zhu Y."/>
            <person name="Jiang H."/>
            <person name="Qiu Q."/>
            <person name="Yang H."/>
            <person name="Zhang Y.E."/>
            <person name="Wang W."/>
            <person name="Zhu M."/>
            <person name="He S."/>
            <person name="Zhang G."/>
        </authorList>
    </citation>
    <scope>NUCLEOTIDE SEQUENCE</scope>
    <source>
        <strain evidence="19">Allg_001</strain>
    </source>
</reference>
<accession>A0A8J7TA62</accession>
<evidence type="ECO:0000256" key="13">
    <source>
        <dbReference type="ARBA" id="ARBA00023279"/>
    </source>
</evidence>
<comment type="subunit">
    <text evidence="15">Interacts with SLC19A2. Interacts with NTRK1/TRKA.</text>
</comment>
<comment type="function">
    <text evidence="16">Structural component of specialized membrane microdomains known as tetraspanin-enriched microdomains (TERMs), which act as platforms for receptor clustering and signaling. Participates thereby in diverse biological functions such as cell signal transduction, adhesion, migration and protein trafficking. Regulates neuronal differentiation in response to NGF by facilitating NGF-mediated activation of NTRK1/TRKA receptor tyrosine kinase and subsequent downstream signaling pathways. Plays a role in the inhibition of TNFalpha-induced apoptosis. Mechanistically, inhibits the NF-kappa-B signaling pathway by blocking phosphorylation of CHUK. Also promotes the stability of the thiamine transporter 1/SLC19A2 in intestinal epithelial cells leading to an increase of thiamine uptake process.</text>
</comment>
<protein>
    <recommendedName>
        <fullName evidence="17">Tetraspanin</fullName>
    </recommendedName>
</protein>
<keyword evidence="5" id="KW-0964">Secreted</keyword>
<keyword evidence="8 17" id="KW-1133">Transmembrane helix</keyword>
<dbReference type="Gene3D" id="1.10.1450.10">
    <property type="entry name" value="Tetraspanin"/>
    <property type="match status" value="1"/>
</dbReference>
<dbReference type="CDD" id="cd03152">
    <property type="entry name" value="CD9_LEL"/>
    <property type="match status" value="1"/>
</dbReference>
<evidence type="ECO:0000256" key="14">
    <source>
        <dbReference type="ARBA" id="ARBA00023288"/>
    </source>
</evidence>
<evidence type="ECO:0000256" key="9">
    <source>
        <dbReference type="ARBA" id="ARBA00023136"/>
    </source>
</evidence>
<dbReference type="EMBL" id="JAAWVO010025916">
    <property type="protein sequence ID" value="MBN3315964.1"/>
    <property type="molecule type" value="Genomic_DNA"/>
</dbReference>
<evidence type="ECO:0000256" key="10">
    <source>
        <dbReference type="ARBA" id="ARBA00023139"/>
    </source>
</evidence>
<evidence type="ECO:0000256" key="6">
    <source>
        <dbReference type="ARBA" id="ARBA00022692"/>
    </source>
</evidence>
<feature type="transmembrane region" description="Helical" evidence="17">
    <location>
        <begin position="12"/>
        <end position="34"/>
    </location>
</feature>
<keyword evidence="10" id="KW-0564">Palmitate</keyword>
<dbReference type="InterPro" id="IPR042055">
    <property type="entry name" value="CD9_LEL"/>
</dbReference>
<dbReference type="GO" id="GO:0005576">
    <property type="term" value="C:extracellular region"/>
    <property type="evidence" value="ECO:0007669"/>
    <property type="project" value="UniProtKB-SubCell"/>
</dbReference>
<evidence type="ECO:0000256" key="3">
    <source>
        <dbReference type="ARBA" id="ARBA00006840"/>
    </source>
</evidence>
<evidence type="ECO:0000256" key="4">
    <source>
        <dbReference type="ARBA" id="ARBA00022475"/>
    </source>
</evidence>
<evidence type="ECO:0000313" key="20">
    <source>
        <dbReference type="Proteomes" id="UP000736164"/>
    </source>
</evidence>
<evidence type="ECO:0000256" key="12">
    <source>
        <dbReference type="ARBA" id="ARBA00023180"/>
    </source>
</evidence>
<evidence type="ECO:0000256" key="7">
    <source>
        <dbReference type="ARBA" id="ARBA00022889"/>
    </source>
</evidence>
<feature type="non-terminal residue" evidence="19">
    <location>
        <position position="265"/>
    </location>
</feature>
<dbReference type="GO" id="GO:0007155">
    <property type="term" value="P:cell adhesion"/>
    <property type="evidence" value="ECO:0007669"/>
    <property type="project" value="UniProtKB-KW"/>
</dbReference>
<dbReference type="Pfam" id="PF00335">
    <property type="entry name" value="Tetraspanin"/>
    <property type="match status" value="1"/>
</dbReference>
<keyword evidence="14" id="KW-0449">Lipoprotein</keyword>
<sequence length="265" mass="28092">MALDGCGYCCKVILIIFNIFFAIVGFAMLGLGLWLRFGSETRGFFDIDLNTQQFVIGVTVLMVTGTLMLLVALFGDCGACSESRCALGVFSGLLTVLILAEITAGVLAFVNSDEVGKQLAEFYATIYAQYVNKGGDPSLAITLKLFHNALDCCGVGGGALEPFVRETCPRAGLLQTLVMPSCPAVIVDVFNSRAPVVLGCFVGLALLMVLALLCSSVLSRQIKQAHQGPQYLILESSSVTLQPAPFEPQLRGPQSPPPGTAAPLY</sequence>
<dbReference type="InterPro" id="IPR018499">
    <property type="entry name" value="Tetraspanin/Peripherin"/>
</dbReference>
<evidence type="ECO:0000256" key="11">
    <source>
        <dbReference type="ARBA" id="ARBA00023157"/>
    </source>
</evidence>
<keyword evidence="4" id="KW-1003">Cell membrane</keyword>